<dbReference type="AlphaFoldDB" id="A0AAU9P1F8"/>
<evidence type="ECO:0000313" key="1">
    <source>
        <dbReference type="EMBL" id="CAH1444083.1"/>
    </source>
</evidence>
<name>A0AAU9P1F8_9ASTR</name>
<accession>A0AAU9P1F8</accession>
<protein>
    <submittedName>
        <fullName evidence="1">Uncharacterized protein</fullName>
    </submittedName>
</protein>
<keyword evidence="2" id="KW-1185">Reference proteome</keyword>
<sequence>MVIVLELWNSLCISREKEETQVLCARRCQRLGGKHDPKNLILPRAHSQPNLMTNRCYIVASWSSSYGSSDLRIHASYS</sequence>
<reference evidence="1 2" key="1">
    <citation type="submission" date="2022-01" db="EMBL/GenBank/DDBJ databases">
        <authorList>
            <person name="Xiong W."/>
            <person name="Schranz E."/>
        </authorList>
    </citation>
    <scope>NUCLEOTIDE SEQUENCE [LARGE SCALE GENOMIC DNA]</scope>
</reference>
<comment type="caution">
    <text evidence="1">The sequence shown here is derived from an EMBL/GenBank/DDBJ whole genome shotgun (WGS) entry which is preliminary data.</text>
</comment>
<organism evidence="1 2">
    <name type="scientific">Lactuca virosa</name>
    <dbReference type="NCBI Taxonomy" id="75947"/>
    <lineage>
        <taxon>Eukaryota</taxon>
        <taxon>Viridiplantae</taxon>
        <taxon>Streptophyta</taxon>
        <taxon>Embryophyta</taxon>
        <taxon>Tracheophyta</taxon>
        <taxon>Spermatophyta</taxon>
        <taxon>Magnoliopsida</taxon>
        <taxon>eudicotyledons</taxon>
        <taxon>Gunneridae</taxon>
        <taxon>Pentapetalae</taxon>
        <taxon>asterids</taxon>
        <taxon>campanulids</taxon>
        <taxon>Asterales</taxon>
        <taxon>Asteraceae</taxon>
        <taxon>Cichorioideae</taxon>
        <taxon>Cichorieae</taxon>
        <taxon>Lactucinae</taxon>
        <taxon>Lactuca</taxon>
    </lineage>
</organism>
<gene>
    <name evidence="1" type="ORF">LVIROSA_LOCUS29949</name>
</gene>
<dbReference type="EMBL" id="CAKMRJ010005523">
    <property type="protein sequence ID" value="CAH1444083.1"/>
    <property type="molecule type" value="Genomic_DNA"/>
</dbReference>
<proteinExistence type="predicted"/>
<dbReference type="Proteomes" id="UP001157418">
    <property type="component" value="Unassembled WGS sequence"/>
</dbReference>
<evidence type="ECO:0000313" key="2">
    <source>
        <dbReference type="Proteomes" id="UP001157418"/>
    </source>
</evidence>